<evidence type="ECO:0000256" key="2">
    <source>
        <dbReference type="ARBA" id="ARBA00022737"/>
    </source>
</evidence>
<name>A0A7S4FC63_CHRCT</name>
<feature type="compositionally biased region" description="Low complexity" evidence="6">
    <location>
        <begin position="278"/>
        <end position="296"/>
    </location>
</feature>
<evidence type="ECO:0000256" key="4">
    <source>
        <dbReference type="ARBA" id="ARBA00023136"/>
    </source>
</evidence>
<dbReference type="InterPro" id="IPR024958">
    <property type="entry name" value="GRASP_PDZ"/>
</dbReference>
<keyword evidence="2" id="KW-0677">Repeat</keyword>
<dbReference type="SUPFAM" id="SSF50156">
    <property type="entry name" value="PDZ domain-like"/>
    <property type="match status" value="1"/>
</dbReference>
<keyword evidence="4" id="KW-0472">Membrane</keyword>
<dbReference type="Gene3D" id="2.30.42.10">
    <property type="match status" value="2"/>
</dbReference>
<evidence type="ECO:0000256" key="3">
    <source>
        <dbReference type="ARBA" id="ARBA00023034"/>
    </source>
</evidence>
<dbReference type="PROSITE" id="PS51865">
    <property type="entry name" value="PDZ_GRASP"/>
    <property type="match status" value="2"/>
</dbReference>
<accession>A0A7S4FC63</accession>
<proteinExistence type="predicted"/>
<feature type="compositionally biased region" description="Polar residues" evidence="6">
    <location>
        <begin position="264"/>
        <end position="277"/>
    </location>
</feature>
<gene>
    <name evidence="8" type="ORF">PCAR00345_LOCUS40227</name>
</gene>
<feature type="domain" description="PDZ GRASP-type" evidence="7">
    <location>
        <begin position="22"/>
        <end position="112"/>
    </location>
</feature>
<evidence type="ECO:0000256" key="1">
    <source>
        <dbReference type="ARBA" id="ARBA00004394"/>
    </source>
</evidence>
<dbReference type="InterPro" id="IPR036034">
    <property type="entry name" value="PDZ_sf"/>
</dbReference>
<evidence type="ECO:0000313" key="8">
    <source>
        <dbReference type="EMBL" id="CAE0787519.1"/>
    </source>
</evidence>
<dbReference type="PANTHER" id="PTHR12893:SF0">
    <property type="entry name" value="GRASP65"/>
    <property type="match status" value="1"/>
</dbReference>
<sequence>MGLGLSTDANPDEVGEVVGKEYGFRVHHVEPNSPGAQAELQPILDYIVVANGIRLDKDDGKFVQMIGECAGGELRVCLFNTHTLRTRETTLYPNDTWGGNGLLGVTIRFDMVQPVDKHTLRVLDVYPASPASAAGLDAYNDYILCVGDRLFDGPDEFGEIVQFNCNRPVRLFVYSARAEVVRELTITPDRDWGGDGCLGCGVGAGYLHSLPRKRREQAPNALKDGTAGAAPARVDPHAAAALPTANGALTAVADAPTPFESAEAASTQGNVATTPSQDAGADAPPAAADVAAAGDDSLARGEGVDAAAADAREEAMDPSNQSTS</sequence>
<dbReference type="Pfam" id="PF04495">
    <property type="entry name" value="GRASP55_65"/>
    <property type="match status" value="1"/>
</dbReference>
<dbReference type="GO" id="GO:0007030">
    <property type="term" value="P:Golgi organization"/>
    <property type="evidence" value="ECO:0007669"/>
    <property type="project" value="TreeGrafter"/>
</dbReference>
<keyword evidence="3" id="KW-0333">Golgi apparatus</keyword>
<protein>
    <recommendedName>
        <fullName evidence="7">PDZ GRASP-type domain-containing protein</fullName>
    </recommendedName>
</protein>
<dbReference type="PANTHER" id="PTHR12893">
    <property type="entry name" value="GOLGI REASSEMBLY STACKING PROTEIN GRASP"/>
    <property type="match status" value="1"/>
</dbReference>
<dbReference type="GO" id="GO:0046872">
    <property type="term" value="F:metal ion binding"/>
    <property type="evidence" value="ECO:0007669"/>
    <property type="project" value="UniProtKB-KW"/>
</dbReference>
<evidence type="ECO:0000256" key="5">
    <source>
        <dbReference type="PIRSR" id="PIRSR607583-1"/>
    </source>
</evidence>
<feature type="binding site" evidence="5">
    <location>
        <position position="27"/>
    </location>
    <ligand>
        <name>Zn(2+)</name>
        <dbReference type="ChEBI" id="CHEBI:29105"/>
    </ligand>
</feature>
<dbReference type="GO" id="GO:0000139">
    <property type="term" value="C:Golgi membrane"/>
    <property type="evidence" value="ECO:0007669"/>
    <property type="project" value="UniProtKB-SubCell"/>
</dbReference>
<comment type="subcellular location">
    <subcellularLocation>
        <location evidence="1">Golgi apparatus membrane</location>
    </subcellularLocation>
</comment>
<organism evidence="8">
    <name type="scientific">Chrysotila carterae</name>
    <name type="common">Marine alga</name>
    <name type="synonym">Syracosphaera carterae</name>
    <dbReference type="NCBI Taxonomy" id="13221"/>
    <lineage>
        <taxon>Eukaryota</taxon>
        <taxon>Haptista</taxon>
        <taxon>Haptophyta</taxon>
        <taxon>Prymnesiophyceae</taxon>
        <taxon>Isochrysidales</taxon>
        <taxon>Isochrysidaceae</taxon>
        <taxon>Chrysotila</taxon>
    </lineage>
</organism>
<reference evidence="8" key="1">
    <citation type="submission" date="2021-01" db="EMBL/GenBank/DDBJ databases">
        <authorList>
            <person name="Corre E."/>
            <person name="Pelletier E."/>
            <person name="Niang G."/>
            <person name="Scheremetjew M."/>
            <person name="Finn R."/>
            <person name="Kale V."/>
            <person name="Holt S."/>
            <person name="Cochrane G."/>
            <person name="Meng A."/>
            <person name="Brown T."/>
            <person name="Cohen L."/>
        </authorList>
    </citation>
    <scope>NUCLEOTIDE SEQUENCE</scope>
    <source>
        <strain evidence="8">CCMP645</strain>
    </source>
</reference>
<feature type="region of interest" description="Disordered" evidence="6">
    <location>
        <begin position="260"/>
        <end position="324"/>
    </location>
</feature>
<dbReference type="AlphaFoldDB" id="A0A7S4FC63"/>
<dbReference type="InterPro" id="IPR007583">
    <property type="entry name" value="GRASP55_65"/>
</dbReference>
<feature type="domain" description="PDZ GRASP-type" evidence="7">
    <location>
        <begin position="118"/>
        <end position="207"/>
    </location>
</feature>
<dbReference type="EMBL" id="HBIZ01065530">
    <property type="protein sequence ID" value="CAE0787519.1"/>
    <property type="molecule type" value="Transcribed_RNA"/>
</dbReference>
<keyword evidence="5" id="KW-0479">Metal-binding</keyword>
<keyword evidence="5" id="KW-0862">Zinc</keyword>
<evidence type="ECO:0000259" key="7">
    <source>
        <dbReference type="PROSITE" id="PS51865"/>
    </source>
</evidence>
<evidence type="ECO:0000256" key="6">
    <source>
        <dbReference type="SAM" id="MobiDB-lite"/>
    </source>
</evidence>